<dbReference type="InterPro" id="IPR001663">
    <property type="entry name" value="Rng_hydr_dOase-A"/>
</dbReference>
<dbReference type="Proteomes" id="UP000242957">
    <property type="component" value="Unassembled WGS sequence"/>
</dbReference>
<protein>
    <submittedName>
        <fullName evidence="8">Rieske [2Fe-2S] domain-containing protein</fullName>
    </submittedName>
</protein>
<dbReference type="RefSeq" id="WP_084310533.1">
    <property type="nucleotide sequence ID" value="NZ_FNIJ01000005.1"/>
</dbReference>
<dbReference type="PANTHER" id="PTHR43756">
    <property type="entry name" value="CHOLINE MONOOXYGENASE, CHLOROPLASTIC"/>
    <property type="match status" value="1"/>
</dbReference>
<dbReference type="GO" id="GO:0051537">
    <property type="term" value="F:2 iron, 2 sulfur cluster binding"/>
    <property type="evidence" value="ECO:0007669"/>
    <property type="project" value="UniProtKB-KW"/>
</dbReference>
<dbReference type="Pfam" id="PF00355">
    <property type="entry name" value="Rieske"/>
    <property type="match status" value="1"/>
</dbReference>
<keyword evidence="3" id="KW-0479">Metal-binding</keyword>
<keyword evidence="6" id="KW-0411">Iron-sulfur</keyword>
<sequence>MNTFHQGAAAALTVGDYAGLQPGEARCPGPDVQQIIATDALPPPPILRSTHYEFLGEQDIPFQRYTSPIFFQQEMDNLWSRVWQWVCRLEHIPQVGDYYVYELGHQSFIVAHTAKGIRAYYNACLHRGTKLRFEPGMGSAPELRCPFHGWTWTLEGELAQVPCAWDFPHVKPEDYRLPQVRVETWGGFVFINMDDDAPPLREFMEVLPEHFRDWDMQQRYTELHMAKVLPCNWKTALEAFLESYHVLETHPQLLQGTGDANVQYDVYGDHVTRFYAAGGVSSPHLEQPLTEQELVDAMLVGDRSVITDELTVKPGETARIVMARYLRGILGDKYRVDLSKVSDSEMIDTIEYHLFPNMVLFTGVSLPMVYRFRPLGTDVDRCLFEILFLRPLAEGEERPDAPEMFMVGEDESYDIVPGMDQYLAHVYDQDTANLRAQQQGFKASKKSGETLGNYQEVRIRHFHRTLDRYLQRDRQEESRWEP</sequence>
<dbReference type="GO" id="GO:0016491">
    <property type="term" value="F:oxidoreductase activity"/>
    <property type="evidence" value="ECO:0007669"/>
    <property type="project" value="UniProtKB-KW"/>
</dbReference>
<dbReference type="GO" id="GO:0005506">
    <property type="term" value="F:iron ion binding"/>
    <property type="evidence" value="ECO:0007669"/>
    <property type="project" value="InterPro"/>
</dbReference>
<proteinExistence type="predicted"/>
<gene>
    <name evidence="8" type="ORF">SAMN05216193_105205</name>
</gene>
<name>A0A1H0EK38_9PSED</name>
<dbReference type="InterPro" id="IPR017941">
    <property type="entry name" value="Rieske_2Fe-2S"/>
</dbReference>
<keyword evidence="9" id="KW-1185">Reference proteome</keyword>
<dbReference type="SUPFAM" id="SSF50022">
    <property type="entry name" value="ISP domain"/>
    <property type="match status" value="1"/>
</dbReference>
<dbReference type="AlphaFoldDB" id="A0A1H0EK38"/>
<keyword evidence="4" id="KW-0560">Oxidoreductase</keyword>
<evidence type="ECO:0000256" key="3">
    <source>
        <dbReference type="ARBA" id="ARBA00022723"/>
    </source>
</evidence>
<dbReference type="Gene3D" id="2.102.10.10">
    <property type="entry name" value="Rieske [2Fe-2S] iron-sulphur domain"/>
    <property type="match status" value="1"/>
</dbReference>
<evidence type="ECO:0000256" key="6">
    <source>
        <dbReference type="ARBA" id="ARBA00023014"/>
    </source>
</evidence>
<organism evidence="8 9">
    <name type="scientific">Pseudomonas jinjuensis</name>
    <dbReference type="NCBI Taxonomy" id="198616"/>
    <lineage>
        <taxon>Bacteria</taxon>
        <taxon>Pseudomonadati</taxon>
        <taxon>Pseudomonadota</taxon>
        <taxon>Gammaproteobacteria</taxon>
        <taxon>Pseudomonadales</taxon>
        <taxon>Pseudomonadaceae</taxon>
        <taxon>Pseudomonas</taxon>
    </lineage>
</organism>
<dbReference type="CDD" id="cd03469">
    <property type="entry name" value="Rieske_RO_Alpha_N"/>
    <property type="match status" value="1"/>
</dbReference>
<evidence type="ECO:0000259" key="7">
    <source>
        <dbReference type="PROSITE" id="PS51296"/>
    </source>
</evidence>
<dbReference type="CDD" id="cd08882">
    <property type="entry name" value="RHO_alpha_C_MupW-like"/>
    <property type="match status" value="1"/>
</dbReference>
<feature type="domain" description="Rieske" evidence="7">
    <location>
        <begin position="83"/>
        <end position="191"/>
    </location>
</feature>
<evidence type="ECO:0000256" key="4">
    <source>
        <dbReference type="ARBA" id="ARBA00023002"/>
    </source>
</evidence>
<dbReference type="PROSITE" id="PS51296">
    <property type="entry name" value="RIESKE"/>
    <property type="match status" value="1"/>
</dbReference>
<dbReference type="InterPro" id="IPR036922">
    <property type="entry name" value="Rieske_2Fe-2S_sf"/>
</dbReference>
<dbReference type="Pfam" id="PF00848">
    <property type="entry name" value="Ring_hydroxyl_A"/>
    <property type="match status" value="1"/>
</dbReference>
<evidence type="ECO:0000313" key="8">
    <source>
        <dbReference type="EMBL" id="SDN82710.1"/>
    </source>
</evidence>
<comment type="cofactor">
    <cofactor evidence="1">
        <name>Fe cation</name>
        <dbReference type="ChEBI" id="CHEBI:24875"/>
    </cofactor>
</comment>
<evidence type="ECO:0000256" key="1">
    <source>
        <dbReference type="ARBA" id="ARBA00001962"/>
    </source>
</evidence>
<dbReference type="PRINTS" id="PR00090">
    <property type="entry name" value="RNGDIOXGNASE"/>
</dbReference>
<accession>A0A1H0EK38</accession>
<dbReference type="OrthoDB" id="9769355at2"/>
<dbReference type="InterPro" id="IPR015879">
    <property type="entry name" value="Ring_hydroxy_dOase_asu_C_dom"/>
</dbReference>
<dbReference type="PANTHER" id="PTHR43756:SF5">
    <property type="entry name" value="CHOLINE MONOOXYGENASE, CHLOROPLASTIC"/>
    <property type="match status" value="1"/>
</dbReference>
<evidence type="ECO:0000256" key="5">
    <source>
        <dbReference type="ARBA" id="ARBA00023004"/>
    </source>
</evidence>
<evidence type="ECO:0000313" key="9">
    <source>
        <dbReference type="Proteomes" id="UP000242957"/>
    </source>
</evidence>
<dbReference type="EMBL" id="FNIJ01000005">
    <property type="protein sequence ID" value="SDN82710.1"/>
    <property type="molecule type" value="Genomic_DNA"/>
</dbReference>
<keyword evidence="2" id="KW-0001">2Fe-2S</keyword>
<reference evidence="9" key="1">
    <citation type="submission" date="2016-10" db="EMBL/GenBank/DDBJ databases">
        <authorList>
            <person name="Varghese N."/>
            <person name="Submissions S."/>
        </authorList>
    </citation>
    <scope>NUCLEOTIDE SEQUENCE [LARGE SCALE GENOMIC DNA]</scope>
    <source>
        <strain evidence="9">JCM 21621</strain>
    </source>
</reference>
<keyword evidence="5" id="KW-0408">Iron</keyword>
<dbReference type="STRING" id="198616.SAMN05216193_105205"/>
<dbReference type="SUPFAM" id="SSF55961">
    <property type="entry name" value="Bet v1-like"/>
    <property type="match status" value="1"/>
</dbReference>
<evidence type="ECO:0000256" key="2">
    <source>
        <dbReference type="ARBA" id="ARBA00022714"/>
    </source>
</evidence>
<dbReference type="Gene3D" id="3.90.380.10">
    <property type="entry name" value="Naphthalene 1,2-dioxygenase Alpha Subunit, Chain A, domain 1"/>
    <property type="match status" value="1"/>
</dbReference>